<keyword evidence="2" id="KW-1185">Reference proteome</keyword>
<proteinExistence type="predicted"/>
<dbReference type="EMBL" id="JAQHXR010000001">
    <property type="protein sequence ID" value="MDA3968256.1"/>
    <property type="molecule type" value="Genomic_DNA"/>
</dbReference>
<evidence type="ECO:0000313" key="1">
    <source>
        <dbReference type="EMBL" id="MDA3968256.1"/>
    </source>
</evidence>
<evidence type="ECO:0000313" key="2">
    <source>
        <dbReference type="Proteomes" id="UP001210261"/>
    </source>
</evidence>
<accession>A0ABT4VC29</accession>
<dbReference type="Proteomes" id="UP001210261">
    <property type="component" value="Unassembled WGS sequence"/>
</dbReference>
<sequence length="71" mass="7895">MGVNNNIKDFIKNLKNDGCFEGFKHVLELGSQDDLELGDELFLALRDNVTFNRKFIPSLEYAGGGDLSTLS</sequence>
<protein>
    <submittedName>
        <fullName evidence="1">Uncharacterized protein</fullName>
    </submittedName>
</protein>
<comment type="caution">
    <text evidence="1">The sequence shown here is derived from an EMBL/GenBank/DDBJ whole genome shotgun (WGS) entry which is preliminary data.</text>
</comment>
<organism evidence="1 2">
    <name type="scientific">Helicobacter ibis</name>
    <dbReference type="NCBI Taxonomy" id="2962633"/>
    <lineage>
        <taxon>Bacteria</taxon>
        <taxon>Pseudomonadati</taxon>
        <taxon>Campylobacterota</taxon>
        <taxon>Epsilonproteobacteria</taxon>
        <taxon>Campylobacterales</taxon>
        <taxon>Helicobacteraceae</taxon>
        <taxon>Helicobacter</taxon>
    </lineage>
</organism>
<reference evidence="1 2" key="1">
    <citation type="submission" date="2023-01" db="EMBL/GenBank/DDBJ databases">
        <title>Description of Helicobacter ibis sp. nov. isolated from faecal droppings of black-faced ibis (Theristicus melanopis).</title>
        <authorList>
            <person name="Lopez-Cantillo M."/>
            <person name="Vidal-Veuthey B."/>
            <person name="Mella A."/>
            <person name="De La Haba R."/>
            <person name="Collado L."/>
        </authorList>
    </citation>
    <scope>NUCLEOTIDE SEQUENCE [LARGE SCALE GENOMIC DNA]</scope>
    <source>
        <strain evidence="1 2">A82</strain>
    </source>
</reference>
<name>A0ABT4VC29_9HELI</name>
<dbReference type="RefSeq" id="WP_271020550.1">
    <property type="nucleotide sequence ID" value="NZ_JAQHXR010000001.1"/>
</dbReference>
<gene>
    <name evidence="1" type="ORF">PF021_01040</name>
</gene>